<feature type="transmembrane region" description="Helical" evidence="1">
    <location>
        <begin position="129"/>
        <end position="158"/>
    </location>
</feature>
<gene>
    <name evidence="2" type="ORF">G0U57_010954</name>
</gene>
<dbReference type="GO" id="GO:0051604">
    <property type="term" value="P:protein maturation"/>
    <property type="evidence" value="ECO:0007669"/>
    <property type="project" value="InterPro"/>
</dbReference>
<protein>
    <submittedName>
        <fullName evidence="2">Lipase maturation factor 1</fullName>
    </submittedName>
</protein>
<dbReference type="AlphaFoldDB" id="A0A8T1RWX0"/>
<evidence type="ECO:0000256" key="1">
    <source>
        <dbReference type="SAM" id="Phobius"/>
    </source>
</evidence>
<sequence>GIQCLWDSHALFIKLNRNGCVVYYWREGDVNAFLPDAQIHLHHARLEICPVMVCNDIFIFVFFLLVVAFLVAYHQNKQLIGEKGLLPGKLYLQNVQRYFKGKINLDTLSYAPTIIWFLDWSAMDSILDYLAGLGLGISACVLVTGCANMILMAILWILYLSLVNVGQICLQISDAVD</sequence>
<keyword evidence="3" id="KW-1185">Reference proteome</keyword>
<organism evidence="2 3">
    <name type="scientific">Chelydra serpentina</name>
    <name type="common">Snapping turtle</name>
    <name type="synonym">Testudo serpentina</name>
    <dbReference type="NCBI Taxonomy" id="8475"/>
    <lineage>
        <taxon>Eukaryota</taxon>
        <taxon>Metazoa</taxon>
        <taxon>Chordata</taxon>
        <taxon>Craniata</taxon>
        <taxon>Vertebrata</taxon>
        <taxon>Euteleostomi</taxon>
        <taxon>Archelosauria</taxon>
        <taxon>Testudinata</taxon>
        <taxon>Testudines</taxon>
        <taxon>Cryptodira</taxon>
        <taxon>Durocryptodira</taxon>
        <taxon>Americhelydia</taxon>
        <taxon>Chelydroidea</taxon>
        <taxon>Chelydridae</taxon>
        <taxon>Chelydra</taxon>
    </lineage>
</organism>
<accession>A0A8T1RWX0</accession>
<dbReference type="Proteomes" id="UP000765507">
    <property type="component" value="Unassembled WGS sequence"/>
</dbReference>
<feature type="non-terminal residue" evidence="2">
    <location>
        <position position="177"/>
    </location>
</feature>
<keyword evidence="1" id="KW-0472">Membrane</keyword>
<name>A0A8T1RWX0_CHESE</name>
<evidence type="ECO:0000313" key="3">
    <source>
        <dbReference type="Proteomes" id="UP000765507"/>
    </source>
</evidence>
<keyword evidence="1" id="KW-0812">Transmembrane</keyword>
<proteinExistence type="predicted"/>
<dbReference type="EMBL" id="JAHGAV010002948">
    <property type="protein sequence ID" value="KAG6921027.1"/>
    <property type="molecule type" value="Genomic_DNA"/>
</dbReference>
<dbReference type="PANTHER" id="PTHR14463">
    <property type="entry name" value="LIPASE MATURATION FACTOR"/>
    <property type="match status" value="1"/>
</dbReference>
<keyword evidence="1" id="KW-1133">Transmembrane helix</keyword>
<reference evidence="2 3" key="1">
    <citation type="journal article" date="2020" name="G3 (Bethesda)">
        <title>Draft Genome of the Common Snapping Turtle, Chelydra serpentina, a Model for Phenotypic Plasticity in Reptiles.</title>
        <authorList>
            <person name="Das D."/>
            <person name="Singh S.K."/>
            <person name="Bierstedt J."/>
            <person name="Erickson A."/>
            <person name="Galli G.L.J."/>
            <person name="Crossley D.A. 2nd"/>
            <person name="Rhen T."/>
        </authorList>
    </citation>
    <scope>NUCLEOTIDE SEQUENCE [LARGE SCALE GENOMIC DNA]</scope>
    <source>
        <strain evidence="2">KW</strain>
    </source>
</reference>
<dbReference type="OrthoDB" id="434126at2759"/>
<dbReference type="InterPro" id="IPR009613">
    <property type="entry name" value="LMF"/>
</dbReference>
<feature type="transmembrane region" description="Helical" evidence="1">
    <location>
        <begin position="57"/>
        <end position="73"/>
    </location>
</feature>
<dbReference type="GO" id="GO:0005789">
    <property type="term" value="C:endoplasmic reticulum membrane"/>
    <property type="evidence" value="ECO:0007669"/>
    <property type="project" value="TreeGrafter"/>
</dbReference>
<dbReference type="PANTHER" id="PTHR14463:SF10">
    <property type="entry name" value="LIPASE MATURATION FACTOR 1"/>
    <property type="match status" value="1"/>
</dbReference>
<comment type="caution">
    <text evidence="2">The sequence shown here is derived from an EMBL/GenBank/DDBJ whole genome shotgun (WGS) entry which is preliminary data.</text>
</comment>
<evidence type="ECO:0000313" key="2">
    <source>
        <dbReference type="EMBL" id="KAG6921027.1"/>
    </source>
</evidence>